<evidence type="ECO:0000256" key="7">
    <source>
        <dbReference type="HAMAP-Rule" id="MF_02065"/>
    </source>
</evidence>
<dbReference type="GO" id="GO:0008932">
    <property type="term" value="F:lytic endotransglycosylase activity"/>
    <property type="evidence" value="ECO:0007669"/>
    <property type="project" value="UniProtKB-UniRule"/>
</dbReference>
<dbReference type="Proteomes" id="UP000586095">
    <property type="component" value="Unassembled WGS sequence"/>
</dbReference>
<dbReference type="GO" id="GO:0009252">
    <property type="term" value="P:peptidoglycan biosynthetic process"/>
    <property type="evidence" value="ECO:0007669"/>
    <property type="project" value="UniProtKB-UniRule"/>
</dbReference>
<reference evidence="8 9" key="1">
    <citation type="submission" date="2020-07" db="EMBL/GenBank/DDBJ databases">
        <title>Sequencing the genomes of 1000 actinobacteria strains.</title>
        <authorList>
            <person name="Klenk H.-P."/>
        </authorList>
    </citation>
    <scope>NUCLEOTIDE SEQUENCE [LARGE SCALE GENOMIC DNA]</scope>
    <source>
        <strain evidence="8 9">DSM 17380</strain>
    </source>
</reference>
<feature type="site" description="Important for catalytic activity" evidence="7">
    <location>
        <position position="249"/>
    </location>
</feature>
<dbReference type="RefSeq" id="WP_307814629.1">
    <property type="nucleotide sequence ID" value="NZ_BAAALZ010000001.1"/>
</dbReference>
<gene>
    <name evidence="7" type="primary">mltG</name>
    <name evidence="8" type="ORF">BJ960_001674</name>
</gene>
<keyword evidence="4 7" id="KW-0472">Membrane</keyword>
<dbReference type="GO" id="GO:0071555">
    <property type="term" value="P:cell wall organization"/>
    <property type="evidence" value="ECO:0007669"/>
    <property type="project" value="UniProtKB-KW"/>
</dbReference>
<dbReference type="HAMAP" id="MF_02065">
    <property type="entry name" value="MltG"/>
    <property type="match status" value="1"/>
</dbReference>
<dbReference type="AlphaFoldDB" id="A0A852QZS7"/>
<evidence type="ECO:0000256" key="6">
    <source>
        <dbReference type="ARBA" id="ARBA00023316"/>
    </source>
</evidence>
<keyword evidence="6 7" id="KW-0961">Cell wall biogenesis/degradation</keyword>
<dbReference type="GO" id="GO:0005886">
    <property type="term" value="C:plasma membrane"/>
    <property type="evidence" value="ECO:0007669"/>
    <property type="project" value="UniProtKB-SubCell"/>
</dbReference>
<evidence type="ECO:0000313" key="8">
    <source>
        <dbReference type="EMBL" id="NYD26871.1"/>
    </source>
</evidence>
<evidence type="ECO:0000313" key="9">
    <source>
        <dbReference type="Proteomes" id="UP000586095"/>
    </source>
</evidence>
<evidence type="ECO:0000256" key="4">
    <source>
        <dbReference type="ARBA" id="ARBA00023136"/>
    </source>
</evidence>
<evidence type="ECO:0000256" key="2">
    <source>
        <dbReference type="ARBA" id="ARBA00022692"/>
    </source>
</evidence>
<sequence length="381" mass="41519">MSEHGTRRERRRASELSDEDKRARKRGRIVISSILIVMLLLLGGGAAWVWSSYGDKISLALGWSTNDYEGEGHGEVLLTITEGQYGADVAEALAQADVVKSSEAFYDLLLEQSEEVSFQVGTYRLKQQMSAAAALAALTDDANRMELTVTIPEGMAALDALELTAGVVDIPFEDFKTAAADPAAFGVPADFPSIEGFLFPATYTFEPGDTAQTIIQKMVDRMWQALDQHGVAAEDAWSVLTLAAMVQREAGSRLEDFPKVARVFLNRIDIDMLLQSDATVSYGTGNTHTVWTTDEERADKSNKYNTYANPGLPAGPISLPGDTAIEAATNPADGPWLYFMPVDLSSGETEFAETAEQHQQNVEKLAEWCTSHRAEGGKYCD</sequence>
<dbReference type="EMBL" id="JACCBD010000001">
    <property type="protein sequence ID" value="NYD26871.1"/>
    <property type="molecule type" value="Genomic_DNA"/>
</dbReference>
<comment type="similarity">
    <text evidence="7">Belongs to the transglycosylase MltG family.</text>
</comment>
<keyword evidence="2 7" id="KW-0812">Transmembrane</keyword>
<feature type="transmembrane region" description="Helical" evidence="7">
    <location>
        <begin position="29"/>
        <end position="50"/>
    </location>
</feature>
<keyword evidence="9" id="KW-1185">Reference proteome</keyword>
<dbReference type="Gene3D" id="3.30.1490.480">
    <property type="entry name" value="Endolytic murein transglycosylase"/>
    <property type="match status" value="1"/>
</dbReference>
<evidence type="ECO:0000256" key="1">
    <source>
        <dbReference type="ARBA" id="ARBA00022475"/>
    </source>
</evidence>
<dbReference type="InterPro" id="IPR003770">
    <property type="entry name" value="MLTG-like"/>
</dbReference>
<accession>A0A852QZS7</accession>
<protein>
    <recommendedName>
        <fullName evidence="7">Endolytic murein transglycosylase</fullName>
        <ecNumber evidence="7">4.2.2.29</ecNumber>
    </recommendedName>
    <alternativeName>
        <fullName evidence="7">Peptidoglycan lytic transglycosylase</fullName>
    </alternativeName>
    <alternativeName>
        <fullName evidence="7">Peptidoglycan polymerization terminase</fullName>
    </alternativeName>
</protein>
<dbReference type="NCBIfam" id="TIGR00247">
    <property type="entry name" value="endolytic transglycosylase MltG"/>
    <property type="match status" value="1"/>
</dbReference>
<evidence type="ECO:0000256" key="3">
    <source>
        <dbReference type="ARBA" id="ARBA00022989"/>
    </source>
</evidence>
<dbReference type="Pfam" id="PF02618">
    <property type="entry name" value="YceG"/>
    <property type="match status" value="1"/>
</dbReference>
<organism evidence="8 9">
    <name type="scientific">Leucobacter aridicollis</name>
    <dbReference type="NCBI Taxonomy" id="283878"/>
    <lineage>
        <taxon>Bacteria</taxon>
        <taxon>Bacillati</taxon>
        <taxon>Actinomycetota</taxon>
        <taxon>Actinomycetes</taxon>
        <taxon>Micrococcales</taxon>
        <taxon>Microbacteriaceae</taxon>
        <taxon>Leucobacter</taxon>
    </lineage>
</organism>
<proteinExistence type="inferred from homology"/>
<comment type="catalytic activity">
    <reaction evidence="7">
        <text>a peptidoglycan chain = a peptidoglycan chain with N-acetyl-1,6-anhydromuramyl-[peptide] at the reducing end + a peptidoglycan chain with N-acetylglucosamine at the non-reducing end.</text>
        <dbReference type="EC" id="4.2.2.29"/>
    </reaction>
</comment>
<comment type="function">
    <text evidence="7">Functions as a peptidoglycan terminase that cleaves nascent peptidoglycan strands endolytically to terminate their elongation.</text>
</comment>
<keyword evidence="3 7" id="KW-1133">Transmembrane helix</keyword>
<keyword evidence="5 7" id="KW-0456">Lyase</keyword>
<evidence type="ECO:0000256" key="5">
    <source>
        <dbReference type="ARBA" id="ARBA00023239"/>
    </source>
</evidence>
<name>A0A852QZS7_9MICO</name>
<keyword evidence="1 7" id="KW-1003">Cell membrane</keyword>
<dbReference type="PANTHER" id="PTHR30518">
    <property type="entry name" value="ENDOLYTIC MUREIN TRANSGLYCOSYLASE"/>
    <property type="match status" value="1"/>
</dbReference>
<dbReference type="PANTHER" id="PTHR30518:SF2">
    <property type="entry name" value="ENDOLYTIC MUREIN TRANSGLYCOSYLASE"/>
    <property type="match status" value="1"/>
</dbReference>
<comment type="caution">
    <text evidence="8">The sequence shown here is derived from an EMBL/GenBank/DDBJ whole genome shotgun (WGS) entry which is preliminary data.</text>
</comment>
<comment type="subcellular location">
    <subcellularLocation>
        <location evidence="7">Cell membrane</location>
        <topology evidence="7">Single-pass membrane protein</topology>
    </subcellularLocation>
</comment>
<dbReference type="EC" id="4.2.2.29" evidence="7"/>